<keyword evidence="4 15" id="KW-0227">DNA damage</keyword>
<evidence type="ECO:0000256" key="7">
    <source>
        <dbReference type="ARBA" id="ARBA00022840"/>
    </source>
</evidence>
<evidence type="ECO:0000256" key="11">
    <source>
        <dbReference type="ARBA" id="ARBA00023235"/>
    </source>
</evidence>
<comment type="caution">
    <text evidence="18">The sequence shown here is derived from an EMBL/GenBank/DDBJ whole genome shotgun (WGS) entry which is preliminary data.</text>
</comment>
<feature type="domain" description="Helicase C-terminal" evidence="17">
    <location>
        <begin position="476"/>
        <end position="632"/>
    </location>
</feature>
<dbReference type="InterPro" id="IPR011545">
    <property type="entry name" value="DEAD/DEAH_box_helicase_dom"/>
</dbReference>
<protein>
    <recommendedName>
        <fullName evidence="2 15">ATP-dependent DNA helicase RecG</fullName>
        <ecNumber evidence="13 15">5.6.2.4</ecNumber>
    </recommendedName>
</protein>
<dbReference type="SUPFAM" id="SSF50249">
    <property type="entry name" value="Nucleic acid-binding proteins"/>
    <property type="match status" value="1"/>
</dbReference>
<dbReference type="Pfam" id="PF19833">
    <property type="entry name" value="RecG_dom3_C"/>
    <property type="match status" value="1"/>
</dbReference>
<evidence type="ECO:0000256" key="13">
    <source>
        <dbReference type="ARBA" id="ARBA00034808"/>
    </source>
</evidence>
<keyword evidence="7 15" id="KW-0067">ATP-binding</keyword>
<dbReference type="PROSITE" id="PS51192">
    <property type="entry name" value="HELICASE_ATP_BIND_1"/>
    <property type="match status" value="1"/>
</dbReference>
<dbReference type="InterPro" id="IPR004609">
    <property type="entry name" value="ATP-dep_DNA_helicase_RecG"/>
</dbReference>
<evidence type="ECO:0000256" key="6">
    <source>
        <dbReference type="ARBA" id="ARBA00022806"/>
    </source>
</evidence>
<evidence type="ECO:0000256" key="10">
    <source>
        <dbReference type="ARBA" id="ARBA00023204"/>
    </source>
</evidence>
<dbReference type="CDD" id="cd04488">
    <property type="entry name" value="RecG_wedge_OBF"/>
    <property type="match status" value="1"/>
</dbReference>
<dbReference type="InterPro" id="IPR047112">
    <property type="entry name" value="RecG/Mfd"/>
</dbReference>
<dbReference type="RefSeq" id="WP_232058617.1">
    <property type="nucleotide sequence ID" value="NZ_LR699114.1"/>
</dbReference>
<dbReference type="EMBL" id="QQAX01000018">
    <property type="protein sequence ID" value="RDI41717.1"/>
    <property type="molecule type" value="Genomic_DNA"/>
</dbReference>
<dbReference type="PANTHER" id="PTHR47964">
    <property type="entry name" value="ATP-DEPENDENT DNA HELICASE HOMOLOG RECG, CHLOROPLASTIC"/>
    <property type="match status" value="1"/>
</dbReference>
<dbReference type="GO" id="GO:0005524">
    <property type="term" value="F:ATP binding"/>
    <property type="evidence" value="ECO:0007669"/>
    <property type="project" value="UniProtKB-KW"/>
</dbReference>
<dbReference type="NCBIfam" id="NF008165">
    <property type="entry name" value="PRK10917.1-3"/>
    <property type="match status" value="1"/>
</dbReference>
<feature type="domain" description="Helicase ATP-binding" evidence="16">
    <location>
        <begin position="288"/>
        <end position="453"/>
    </location>
</feature>
<keyword evidence="6 15" id="KW-0347">Helicase</keyword>
<dbReference type="SMART" id="SM00490">
    <property type="entry name" value="HELICc"/>
    <property type="match status" value="1"/>
</dbReference>
<reference evidence="18 19" key="1">
    <citation type="submission" date="2018-07" db="EMBL/GenBank/DDBJ databases">
        <title>Genomic Encyclopedia of Type Strains, Phase IV (KMG-IV): sequencing the most valuable type-strain genomes for metagenomic binning, comparative biology and taxonomic classification.</title>
        <authorList>
            <person name="Goeker M."/>
        </authorList>
    </citation>
    <scope>NUCLEOTIDE SEQUENCE [LARGE SCALE GENOMIC DNA]</scope>
    <source>
        <strain evidence="18 19">DSM 16500</strain>
    </source>
</reference>
<dbReference type="GO" id="GO:0016887">
    <property type="term" value="F:ATP hydrolysis activity"/>
    <property type="evidence" value="ECO:0007669"/>
    <property type="project" value="RHEA"/>
</dbReference>
<accession>A0A370GDE6</accession>
<dbReference type="SMART" id="SM00487">
    <property type="entry name" value="DEXDc"/>
    <property type="match status" value="1"/>
</dbReference>
<dbReference type="NCBIfam" id="NF008163">
    <property type="entry name" value="PRK10917.1-1"/>
    <property type="match status" value="1"/>
</dbReference>
<dbReference type="InterPro" id="IPR027417">
    <property type="entry name" value="P-loop_NTPase"/>
</dbReference>
<dbReference type="FunFam" id="3.40.50.300:FF:000391">
    <property type="entry name" value="ATP-dependent DNA helicase RecG"/>
    <property type="match status" value="1"/>
</dbReference>
<dbReference type="GO" id="GO:0006281">
    <property type="term" value="P:DNA repair"/>
    <property type="evidence" value="ECO:0007669"/>
    <property type="project" value="UniProtKB-UniRule"/>
</dbReference>
<evidence type="ECO:0000259" key="17">
    <source>
        <dbReference type="PROSITE" id="PS51194"/>
    </source>
</evidence>
<dbReference type="NCBIfam" id="NF008168">
    <property type="entry name" value="PRK10917.2-2"/>
    <property type="match status" value="1"/>
</dbReference>
<dbReference type="InterPro" id="IPR001650">
    <property type="entry name" value="Helicase_C-like"/>
</dbReference>
<dbReference type="NCBIfam" id="TIGR00643">
    <property type="entry name" value="recG"/>
    <property type="match status" value="1"/>
</dbReference>
<evidence type="ECO:0000256" key="2">
    <source>
        <dbReference type="ARBA" id="ARBA00017846"/>
    </source>
</evidence>
<dbReference type="Pfam" id="PF00271">
    <property type="entry name" value="Helicase_C"/>
    <property type="match status" value="1"/>
</dbReference>
<evidence type="ECO:0000313" key="19">
    <source>
        <dbReference type="Proteomes" id="UP000254720"/>
    </source>
</evidence>
<dbReference type="PANTHER" id="PTHR47964:SF1">
    <property type="entry name" value="ATP-DEPENDENT DNA HELICASE HOMOLOG RECG, CHLOROPLASTIC"/>
    <property type="match status" value="1"/>
</dbReference>
<dbReference type="SUPFAM" id="SSF52540">
    <property type="entry name" value="P-loop containing nucleoside triphosphate hydrolases"/>
    <property type="match status" value="2"/>
</dbReference>
<keyword evidence="8" id="KW-0238">DNA-binding</keyword>
<dbReference type="InterPro" id="IPR012340">
    <property type="entry name" value="NA-bd_OB-fold"/>
</dbReference>
<keyword evidence="5 15" id="KW-0378">Hydrolase</keyword>
<dbReference type="GO" id="GO:0003677">
    <property type="term" value="F:DNA binding"/>
    <property type="evidence" value="ECO:0007669"/>
    <property type="project" value="UniProtKB-KW"/>
</dbReference>
<dbReference type="Gene3D" id="2.40.50.140">
    <property type="entry name" value="Nucleic acid-binding proteins"/>
    <property type="match status" value="1"/>
</dbReference>
<dbReference type="AlphaFoldDB" id="A0A370GDE6"/>
<dbReference type="Proteomes" id="UP000254720">
    <property type="component" value="Unassembled WGS sequence"/>
</dbReference>
<sequence length="697" mass="78781">MRSKKEKTPSVAPFRLRGVGKQIAKHLARLDIHSVQDLLFHLPSRYQDRTQIQAIRQLLPGHEAVVEGVVKAVSTPRQGRTKLLCELKDETGSIWLRFFHVLPFQSDILKPGARLRCYHEVRQGPKGLEMIHPEFQVIIQDKFQPVDPHLTPIYPATEGLSQYTLRKLTTNALAWMENEPSFVELLPLAVLQKLSMPTLKEALRFVHRPPRDIPVSHLVENKTLPQKRLAFEELLAHRISLLQVKHRFQAQGSLPFGRSEKLSEKFLKSLPFQLTQAQQRVIAEIRQDLNQAHPMLRLVQGDVGSGKTVIAAYAMLQAVENGYQAAMMAPTELLAEQHDRVFRRWLAPLGIKMAFLSGNVKSRARISALKSIERGEAQVILGTHALFQEAVTFSRLALVVVDEQHRFGVHQRALLRQKGIQADYYPHQLVMTATPIPRTLAMSFYADLDVSVIDELPPGRTPIMTSVMTNARREEVIARIREACEEGRQVYWVCPLIEESDVLNCQAATRTAEMLQQQLPEIKIGLIHGRLRAEEKEGAMRLFQQGETKLLVATTVIEVGVDVPNASVMVIENAERLGLSQLHQLRGRVGRGAVASHCVLLYQPPLSALAKERLTVMRETTDGFHIAQRDLELRGPGEVLGTRQTGDLAFKVADLIRDSEILPIVHEAADFIIKQHDEIIQPLMRRWLEKGEEYGKV</sequence>
<dbReference type="Pfam" id="PF17191">
    <property type="entry name" value="RecG_wedge"/>
    <property type="match status" value="1"/>
</dbReference>
<evidence type="ECO:0000256" key="4">
    <source>
        <dbReference type="ARBA" id="ARBA00022763"/>
    </source>
</evidence>
<gene>
    <name evidence="18" type="ORF">C8D86_11841</name>
</gene>
<dbReference type="PROSITE" id="PS51194">
    <property type="entry name" value="HELICASE_CTER"/>
    <property type="match status" value="1"/>
</dbReference>
<dbReference type="InterPro" id="IPR014001">
    <property type="entry name" value="Helicase_ATP-bd"/>
</dbReference>
<evidence type="ECO:0000256" key="5">
    <source>
        <dbReference type="ARBA" id="ARBA00022801"/>
    </source>
</evidence>
<dbReference type="Gene3D" id="3.40.50.300">
    <property type="entry name" value="P-loop containing nucleotide triphosphate hydrolases"/>
    <property type="match status" value="2"/>
</dbReference>
<evidence type="ECO:0000256" key="12">
    <source>
        <dbReference type="ARBA" id="ARBA00034617"/>
    </source>
</evidence>
<dbReference type="NCBIfam" id="NF008166">
    <property type="entry name" value="PRK10917.1-4"/>
    <property type="match status" value="1"/>
</dbReference>
<dbReference type="Pfam" id="PF00270">
    <property type="entry name" value="DEAD"/>
    <property type="match status" value="1"/>
</dbReference>
<comment type="catalytic activity">
    <reaction evidence="12 15">
        <text>Couples ATP hydrolysis with the unwinding of duplex DNA by translocating in the 3'-5' direction.</text>
        <dbReference type="EC" id="5.6.2.4"/>
    </reaction>
</comment>
<comment type="similarity">
    <text evidence="1 15">Belongs to the helicase family. RecG subfamily.</text>
</comment>
<proteinExistence type="inferred from homology"/>
<organism evidence="18 19">
    <name type="scientific">Aquicella lusitana</name>
    <dbReference type="NCBI Taxonomy" id="254246"/>
    <lineage>
        <taxon>Bacteria</taxon>
        <taxon>Pseudomonadati</taxon>
        <taxon>Pseudomonadota</taxon>
        <taxon>Gammaproteobacteria</taxon>
        <taxon>Legionellales</taxon>
        <taxon>Coxiellaceae</taxon>
        <taxon>Aquicella</taxon>
    </lineage>
</organism>
<evidence type="ECO:0000259" key="16">
    <source>
        <dbReference type="PROSITE" id="PS51192"/>
    </source>
</evidence>
<comment type="catalytic activity">
    <reaction evidence="14 15">
        <text>ATP + H2O = ADP + phosphate + H(+)</text>
        <dbReference type="Rhea" id="RHEA:13065"/>
        <dbReference type="ChEBI" id="CHEBI:15377"/>
        <dbReference type="ChEBI" id="CHEBI:15378"/>
        <dbReference type="ChEBI" id="CHEBI:30616"/>
        <dbReference type="ChEBI" id="CHEBI:43474"/>
        <dbReference type="ChEBI" id="CHEBI:456216"/>
        <dbReference type="EC" id="5.6.2.4"/>
    </reaction>
</comment>
<evidence type="ECO:0000256" key="8">
    <source>
        <dbReference type="ARBA" id="ARBA00023125"/>
    </source>
</evidence>
<dbReference type="InterPro" id="IPR033454">
    <property type="entry name" value="RecG_wedge"/>
</dbReference>
<dbReference type="GO" id="GO:0043138">
    <property type="term" value="F:3'-5' DNA helicase activity"/>
    <property type="evidence" value="ECO:0007669"/>
    <property type="project" value="UniProtKB-EC"/>
</dbReference>
<keyword evidence="11" id="KW-0413">Isomerase</keyword>
<dbReference type="CDD" id="cd17992">
    <property type="entry name" value="DEXHc_RecG"/>
    <property type="match status" value="1"/>
</dbReference>
<keyword evidence="3 15" id="KW-0547">Nucleotide-binding</keyword>
<name>A0A370GDE6_9COXI</name>
<keyword evidence="9 15" id="KW-0233">DNA recombination</keyword>
<dbReference type="EC" id="5.6.2.4" evidence="13 15"/>
<keyword evidence="10 15" id="KW-0234">DNA repair</keyword>
<evidence type="ECO:0000256" key="3">
    <source>
        <dbReference type="ARBA" id="ARBA00022741"/>
    </source>
</evidence>
<evidence type="ECO:0000256" key="15">
    <source>
        <dbReference type="RuleBase" id="RU363016"/>
    </source>
</evidence>
<dbReference type="GO" id="GO:0006310">
    <property type="term" value="P:DNA recombination"/>
    <property type="evidence" value="ECO:0007669"/>
    <property type="project" value="UniProtKB-UniRule"/>
</dbReference>
<dbReference type="InterPro" id="IPR045562">
    <property type="entry name" value="RecG_dom3_C"/>
</dbReference>
<evidence type="ECO:0000256" key="9">
    <source>
        <dbReference type="ARBA" id="ARBA00023172"/>
    </source>
</evidence>
<evidence type="ECO:0000313" key="18">
    <source>
        <dbReference type="EMBL" id="RDI41717.1"/>
    </source>
</evidence>
<evidence type="ECO:0000256" key="14">
    <source>
        <dbReference type="ARBA" id="ARBA00048988"/>
    </source>
</evidence>
<evidence type="ECO:0000256" key="1">
    <source>
        <dbReference type="ARBA" id="ARBA00007504"/>
    </source>
</evidence>
<comment type="function">
    <text evidence="15">Plays a critical role in recombination and DNA repair. Helps process Holliday junction intermediates to mature products by catalyzing branch migration. Has replication fork regression activity, unwinds stalled or blocked replication forks to make a HJ that can be resolved. Has a DNA unwinding activity characteristic of a DNA helicase with 3'-5' polarity.</text>
</comment>
<keyword evidence="19" id="KW-1185">Reference proteome</keyword>